<dbReference type="Proteomes" id="UP001162030">
    <property type="component" value="Chromosome"/>
</dbReference>
<dbReference type="RefSeq" id="WP_051331351.1">
    <property type="nucleotide sequence ID" value="NZ_OX458333.1"/>
</dbReference>
<keyword evidence="3" id="KW-1185">Reference proteome</keyword>
<accession>A0ABN8X1G6</accession>
<feature type="chain" id="PRO_5045901569" evidence="1">
    <location>
        <begin position="28"/>
        <end position="112"/>
    </location>
</feature>
<feature type="signal peptide" evidence="1">
    <location>
        <begin position="1"/>
        <end position="27"/>
    </location>
</feature>
<name>A0ABN8X1G6_9GAMM</name>
<keyword evidence="1" id="KW-0732">Signal</keyword>
<evidence type="ECO:0000313" key="2">
    <source>
        <dbReference type="EMBL" id="CAI8815073.1"/>
    </source>
</evidence>
<dbReference type="EMBL" id="OX458333">
    <property type="protein sequence ID" value="CAI8815073.1"/>
    <property type="molecule type" value="Genomic_DNA"/>
</dbReference>
<evidence type="ECO:0000313" key="3">
    <source>
        <dbReference type="Proteomes" id="UP001162030"/>
    </source>
</evidence>
<reference evidence="2 3" key="1">
    <citation type="submission" date="2023-03" db="EMBL/GenBank/DDBJ databases">
        <authorList>
            <person name="Pearce D."/>
        </authorList>
    </citation>
    <scope>NUCLEOTIDE SEQUENCE [LARGE SCALE GENOMIC DNA]</scope>
    <source>
        <strain evidence="2">Msz</strain>
    </source>
</reference>
<gene>
    <name evidence="2" type="ORF">MSZNOR_1851</name>
</gene>
<evidence type="ECO:0000256" key="1">
    <source>
        <dbReference type="SAM" id="SignalP"/>
    </source>
</evidence>
<organism evidence="2 3">
    <name type="scientific">Methylocaldum szegediense</name>
    <dbReference type="NCBI Taxonomy" id="73780"/>
    <lineage>
        <taxon>Bacteria</taxon>
        <taxon>Pseudomonadati</taxon>
        <taxon>Pseudomonadota</taxon>
        <taxon>Gammaproteobacteria</taxon>
        <taxon>Methylococcales</taxon>
        <taxon>Methylococcaceae</taxon>
        <taxon>Methylocaldum</taxon>
    </lineage>
</organism>
<protein>
    <submittedName>
        <fullName evidence="2">Uncharacterized protein</fullName>
    </submittedName>
</protein>
<proteinExistence type="predicted"/>
<sequence>MNREQFLIFVAVFALMCSTKQSGSAHAATVSSSTVIQSVSSVSVGGSHAEAVISGPHGTISLNGDRVEVRDGKLTVNGVSYGTVGKNSVVKYTVHGSVKKLFVDGVERRPDP</sequence>